<keyword evidence="8" id="KW-1185">Reference proteome</keyword>
<keyword evidence="5" id="KW-0472">Membrane</keyword>
<dbReference type="PANTHER" id="PTHR44688">
    <property type="entry name" value="DNA-BINDING TRANSCRIPTIONAL ACTIVATOR DEVR_DOSR"/>
    <property type="match status" value="1"/>
</dbReference>
<evidence type="ECO:0000256" key="1">
    <source>
        <dbReference type="ARBA" id="ARBA00023015"/>
    </source>
</evidence>
<feature type="transmembrane region" description="Helical" evidence="5">
    <location>
        <begin position="103"/>
        <end position="124"/>
    </location>
</feature>
<accession>C7N3Z9</accession>
<dbReference type="PROSITE" id="PS00622">
    <property type="entry name" value="HTH_LUXR_1"/>
    <property type="match status" value="1"/>
</dbReference>
<dbReference type="InterPro" id="IPR000792">
    <property type="entry name" value="Tscrpt_reg_LuxR_C"/>
</dbReference>
<evidence type="ECO:0000256" key="5">
    <source>
        <dbReference type="SAM" id="Phobius"/>
    </source>
</evidence>
<feature type="region of interest" description="Disordered" evidence="4">
    <location>
        <begin position="409"/>
        <end position="438"/>
    </location>
</feature>
<sequence>MQTEALRPHISMLGYAMFMVINATQAWGGVFPFLPASFQTEQVTIIFYLAQSIAFFVAFASSTIGVYFLPGGARRMLVFLVTSMIFLGSSSVIAAMYVPAFTMAFVVAGGVLLGVGCAGGFMLWQRYFASADPVEGNFRLLCGSAVAAVLYMALYLVPNALTAFLIPVVMLPICALAFTLCVREMDFQQPMFEDVPRQHPQVYVTVIKDFWPSAVAVAALGFASGLARGVAVLDAGVNSLVNSVSMVGLFLAAVGLLFAWRTFSIRFDISRIFTVSFPILALGLLVFPFMQGMVGLSMFAGMAYMLFSIIVLAIMMQSAQISRDRGINPVFAYGFFGSYAYGAQGIGFVLGWIAYGSKLGNLSSIAMLSLFAMYMAGMALFLVWTAHLRSDARAEKRAEQVELIKLTKKKPAPAPDAAAETTPSPEGKPESPVTKAEANGREITDRMSKQCLVLQEQYGLSTRETEVMEAIARGMTVARIAEDLFISENTVRTHSKHIYTKLDIHSKQELTLMVQNTAIG</sequence>
<dbReference type="GO" id="GO:0003677">
    <property type="term" value="F:DNA binding"/>
    <property type="evidence" value="ECO:0007669"/>
    <property type="project" value="UniProtKB-KW"/>
</dbReference>
<evidence type="ECO:0000256" key="4">
    <source>
        <dbReference type="SAM" id="MobiDB-lite"/>
    </source>
</evidence>
<feature type="transmembrane region" description="Helical" evidence="5">
    <location>
        <begin position="202"/>
        <end position="227"/>
    </location>
</feature>
<dbReference type="HOGENOM" id="CLU_027066_1_0_11"/>
<dbReference type="SMART" id="SM00421">
    <property type="entry name" value="HTH_LUXR"/>
    <property type="match status" value="1"/>
</dbReference>
<evidence type="ECO:0000313" key="8">
    <source>
        <dbReference type="Proteomes" id="UP000002026"/>
    </source>
</evidence>
<dbReference type="PROSITE" id="PS50043">
    <property type="entry name" value="HTH_LUXR_2"/>
    <property type="match status" value="1"/>
</dbReference>
<feature type="transmembrane region" description="Helical" evidence="5">
    <location>
        <begin position="163"/>
        <end position="182"/>
    </location>
</feature>
<proteinExistence type="predicted"/>
<dbReference type="InterPro" id="IPR036388">
    <property type="entry name" value="WH-like_DNA-bd_sf"/>
</dbReference>
<dbReference type="RefSeq" id="WP_012797845.1">
    <property type="nucleotide sequence ID" value="NC_013165.1"/>
</dbReference>
<evidence type="ECO:0000256" key="2">
    <source>
        <dbReference type="ARBA" id="ARBA00023125"/>
    </source>
</evidence>
<feature type="transmembrane region" description="Helical" evidence="5">
    <location>
        <begin position="296"/>
        <end position="318"/>
    </location>
</feature>
<protein>
    <submittedName>
        <fullName evidence="7">Response regulator containing a CheY-like receiver domain and an HTH DNA-binding domain</fullName>
    </submittedName>
</protein>
<dbReference type="STRING" id="471855.Shel_06810"/>
<feature type="transmembrane region" description="Helical" evidence="5">
    <location>
        <begin position="136"/>
        <end position="157"/>
    </location>
</feature>
<feature type="transmembrane region" description="Helical" evidence="5">
    <location>
        <begin position="239"/>
        <end position="260"/>
    </location>
</feature>
<dbReference type="InterPro" id="IPR016032">
    <property type="entry name" value="Sig_transdc_resp-reg_C-effctor"/>
</dbReference>
<dbReference type="Proteomes" id="UP000002026">
    <property type="component" value="Chromosome"/>
</dbReference>
<dbReference type="SUPFAM" id="SSF103473">
    <property type="entry name" value="MFS general substrate transporter"/>
    <property type="match status" value="1"/>
</dbReference>
<feature type="transmembrane region" description="Helical" evidence="5">
    <location>
        <begin position="365"/>
        <end position="387"/>
    </location>
</feature>
<dbReference type="CDD" id="cd06170">
    <property type="entry name" value="LuxR_C_like"/>
    <property type="match status" value="1"/>
</dbReference>
<feature type="transmembrane region" description="Helical" evidence="5">
    <location>
        <begin position="12"/>
        <end position="33"/>
    </location>
</feature>
<dbReference type="Gene3D" id="1.10.10.10">
    <property type="entry name" value="Winged helix-like DNA-binding domain superfamily/Winged helix DNA-binding domain"/>
    <property type="match status" value="1"/>
</dbReference>
<dbReference type="EMBL" id="CP001684">
    <property type="protein sequence ID" value="ACV21740.1"/>
    <property type="molecule type" value="Genomic_DNA"/>
</dbReference>
<dbReference type="InterPro" id="IPR036259">
    <property type="entry name" value="MFS_trans_sf"/>
</dbReference>
<reference evidence="7 8" key="1">
    <citation type="journal article" date="2009" name="Stand. Genomic Sci.">
        <title>Complete genome sequence of Slackia heliotrinireducens type strain (RHS 1).</title>
        <authorList>
            <person name="Pukall R."/>
            <person name="Lapidus A."/>
            <person name="Nolan M."/>
            <person name="Copeland A."/>
            <person name="Glavina Del Rio T."/>
            <person name="Lucas S."/>
            <person name="Chen F."/>
            <person name="Tice H."/>
            <person name="Cheng J.F."/>
            <person name="Chertkov O."/>
            <person name="Bruce D."/>
            <person name="Goodwin L."/>
            <person name="Kuske C."/>
            <person name="Brettin T."/>
            <person name="Detter J.C."/>
            <person name="Han C."/>
            <person name="Pitluck S."/>
            <person name="Pati A."/>
            <person name="Mavrommatis K."/>
            <person name="Ivanova N."/>
            <person name="Ovchinnikova G."/>
            <person name="Chen A."/>
            <person name="Palaniappan K."/>
            <person name="Schneider S."/>
            <person name="Rohde M."/>
            <person name="Chain P."/>
            <person name="D'haeseleer P."/>
            <person name="Goker M."/>
            <person name="Bristow J."/>
            <person name="Eisen J.A."/>
            <person name="Markowitz V."/>
            <person name="Kyrpides N.C."/>
            <person name="Klenk H.P."/>
            <person name="Hugenholtz P."/>
        </authorList>
    </citation>
    <scope>NUCLEOTIDE SEQUENCE [LARGE SCALE GENOMIC DNA]</scope>
    <source>
        <strain evidence="8">ATCC 29202 / DSM 20476 / NCTC 11029 / RHS 1</strain>
    </source>
</reference>
<name>C7N3Z9_SLAHD</name>
<feature type="transmembrane region" description="Helical" evidence="5">
    <location>
        <begin position="272"/>
        <end position="290"/>
    </location>
</feature>
<organism evidence="7 8">
    <name type="scientific">Slackia heliotrinireducens (strain ATCC 29202 / DSM 20476 / NCTC 11029 / RHS 1)</name>
    <name type="common">Peptococcus heliotrinreducens</name>
    <dbReference type="NCBI Taxonomy" id="471855"/>
    <lineage>
        <taxon>Bacteria</taxon>
        <taxon>Bacillati</taxon>
        <taxon>Actinomycetota</taxon>
        <taxon>Coriobacteriia</taxon>
        <taxon>Eggerthellales</taxon>
        <taxon>Eggerthellaceae</taxon>
        <taxon>Slackia</taxon>
    </lineage>
</organism>
<feature type="domain" description="HTH luxR-type" evidence="6">
    <location>
        <begin position="453"/>
        <end position="518"/>
    </location>
</feature>
<feature type="transmembrane region" description="Helical" evidence="5">
    <location>
        <begin position="330"/>
        <end position="353"/>
    </location>
</feature>
<dbReference type="SUPFAM" id="SSF46894">
    <property type="entry name" value="C-terminal effector domain of the bipartite response regulators"/>
    <property type="match status" value="1"/>
</dbReference>
<dbReference type="AlphaFoldDB" id="C7N3Z9"/>
<evidence type="ECO:0000256" key="3">
    <source>
        <dbReference type="ARBA" id="ARBA00023163"/>
    </source>
</evidence>
<keyword evidence="5" id="KW-1133">Transmembrane helix</keyword>
<dbReference type="KEGG" id="shi:Shel_06810"/>
<dbReference type="eggNOG" id="COG2197">
    <property type="taxonomic scope" value="Bacteria"/>
</dbReference>
<evidence type="ECO:0000259" key="6">
    <source>
        <dbReference type="PROSITE" id="PS50043"/>
    </source>
</evidence>
<keyword evidence="5" id="KW-0812">Transmembrane</keyword>
<feature type="transmembrane region" description="Helical" evidence="5">
    <location>
        <begin position="45"/>
        <end position="69"/>
    </location>
</feature>
<keyword evidence="3" id="KW-0804">Transcription</keyword>
<dbReference type="PANTHER" id="PTHR44688:SF16">
    <property type="entry name" value="DNA-BINDING TRANSCRIPTIONAL ACTIVATOR DEVR_DOSR"/>
    <property type="match status" value="1"/>
</dbReference>
<feature type="compositionally biased region" description="Low complexity" evidence="4">
    <location>
        <begin position="415"/>
        <end position="425"/>
    </location>
</feature>
<dbReference type="PRINTS" id="PR00038">
    <property type="entry name" value="HTHLUXR"/>
</dbReference>
<keyword evidence="2 7" id="KW-0238">DNA-binding</keyword>
<gene>
    <name evidence="7" type="ordered locus">Shel_06810</name>
</gene>
<dbReference type="Pfam" id="PF00196">
    <property type="entry name" value="GerE"/>
    <property type="match status" value="1"/>
</dbReference>
<feature type="transmembrane region" description="Helical" evidence="5">
    <location>
        <begin position="76"/>
        <end position="97"/>
    </location>
</feature>
<evidence type="ECO:0000313" key="7">
    <source>
        <dbReference type="EMBL" id="ACV21740.1"/>
    </source>
</evidence>
<keyword evidence="1" id="KW-0805">Transcription regulation</keyword>
<dbReference type="GO" id="GO:0006355">
    <property type="term" value="P:regulation of DNA-templated transcription"/>
    <property type="evidence" value="ECO:0007669"/>
    <property type="project" value="InterPro"/>
</dbReference>